<dbReference type="OrthoDB" id="2043985at2"/>
<dbReference type="AlphaFoldDB" id="M5IJB4"/>
<evidence type="ECO:0000313" key="3">
    <source>
        <dbReference type="Proteomes" id="UP000011939"/>
    </source>
</evidence>
<reference evidence="2 3" key="1">
    <citation type="journal article" date="2013" name="Genome Announc.">
        <title>Genome Sequence of Campylobacter showae UNSWCD, Isolated from a Patient with Crohn's Disease.</title>
        <authorList>
            <person name="Tay A.P."/>
            <person name="Kaakoush N.O."/>
            <person name="Deshpande N.P."/>
            <person name="Chen Z."/>
            <person name="Mitchell H."/>
            <person name="Wilkins M.R."/>
        </authorList>
    </citation>
    <scope>NUCLEOTIDE SEQUENCE [LARGE SCALE GENOMIC DNA]</scope>
    <source>
        <strain evidence="2 3">CSUNSWCD</strain>
    </source>
</reference>
<dbReference type="STRING" id="1244083.CSUNSWCD_2461"/>
<accession>M5IJB4</accession>
<feature type="compositionally biased region" description="Basic and acidic residues" evidence="1">
    <location>
        <begin position="172"/>
        <end position="190"/>
    </location>
</feature>
<dbReference type="Pfam" id="PF10123">
    <property type="entry name" value="Mu-like_Pro"/>
    <property type="match status" value="1"/>
</dbReference>
<evidence type="ECO:0000313" key="2">
    <source>
        <dbReference type="EMBL" id="EKU10965.1"/>
    </source>
</evidence>
<evidence type="ECO:0000256" key="1">
    <source>
        <dbReference type="SAM" id="MobiDB-lite"/>
    </source>
</evidence>
<organism evidence="2 3">
    <name type="scientific">Campylobacter showae CSUNSWCD</name>
    <dbReference type="NCBI Taxonomy" id="1244083"/>
    <lineage>
        <taxon>Bacteria</taxon>
        <taxon>Pseudomonadati</taxon>
        <taxon>Campylobacterota</taxon>
        <taxon>Epsilonproteobacteria</taxon>
        <taxon>Campylobacterales</taxon>
        <taxon>Campylobacteraceae</taxon>
        <taxon>Campylobacter</taxon>
    </lineage>
</organism>
<dbReference type="Gene3D" id="6.10.250.3150">
    <property type="match status" value="1"/>
</dbReference>
<dbReference type="Proteomes" id="UP000011939">
    <property type="component" value="Unassembled WGS sequence"/>
</dbReference>
<proteinExistence type="predicted"/>
<name>M5IJB4_9BACT</name>
<dbReference type="InterPro" id="IPR012106">
    <property type="entry name" value="Phage_Mu_Gp1"/>
</dbReference>
<dbReference type="eggNOG" id="COG4388">
    <property type="taxonomic scope" value="Bacteria"/>
</dbReference>
<gene>
    <name evidence="2" type="ORF">CSUNSWCD_2461</name>
</gene>
<feature type="region of interest" description="Disordered" evidence="1">
    <location>
        <begin position="172"/>
        <end position="195"/>
    </location>
</feature>
<dbReference type="PATRIC" id="fig|1244083.3.peg.1712"/>
<protein>
    <submittedName>
        <fullName evidence="2">Mu-like prophage I protein</fullName>
    </submittedName>
</protein>
<dbReference type="RefSeq" id="WP_009495267.1">
    <property type="nucleotide sequence ID" value="NZ_AMZQ01000009.1"/>
</dbReference>
<sequence length="255" mass="27964">MDGVRSKNLLSLNYKENELVKVSPVGEITGLDGRVFMIDGAALLKRISSNGLHIPLDENHSFGGALGWFDKDSFELRDDGIYAKLELNKNGAALVGDKVYRYLSSVYDTDGRYVTGLDSVGLVNRPNILNNTINSKGENMNELEELKAKFEALQKELETSKAANETLKAELAEAKKPAEQPKQEESKAGSEEANNVSKQIAELGAKIAKMEENFKGIFGKSELEKNAKANALTDEQSKIARMLGLSDEEYKGGMN</sequence>
<comment type="caution">
    <text evidence="2">The sequence shown here is derived from an EMBL/GenBank/DDBJ whole genome shotgun (WGS) entry which is preliminary data.</text>
</comment>
<dbReference type="EMBL" id="AMZQ01000009">
    <property type="protein sequence ID" value="EKU10965.1"/>
    <property type="molecule type" value="Genomic_DNA"/>
</dbReference>